<dbReference type="SUPFAM" id="SSF46458">
    <property type="entry name" value="Globin-like"/>
    <property type="match status" value="1"/>
</dbReference>
<dbReference type="RefSeq" id="WP_420829218.1">
    <property type="nucleotide sequence ID" value="NZ_JAFBDR010000009.1"/>
</dbReference>
<dbReference type="InterPro" id="IPR001486">
    <property type="entry name" value="Hemoglobin_trunc"/>
</dbReference>
<comment type="similarity">
    <text evidence="6">Belongs to the truncated hemoglobin family. Group II subfamily.</text>
</comment>
<comment type="caution">
    <text evidence="7">The sequence shown here is derived from an EMBL/GenBank/DDBJ whole genome shotgun (WGS) entry which is preliminary data.</text>
</comment>
<evidence type="ECO:0000313" key="8">
    <source>
        <dbReference type="Proteomes" id="UP001296943"/>
    </source>
</evidence>
<keyword evidence="5" id="KW-0408">Iron</keyword>
<comment type="cofactor">
    <cofactor evidence="1">
        <name>heme</name>
        <dbReference type="ChEBI" id="CHEBI:30413"/>
    </cofactor>
</comment>
<dbReference type="CDD" id="cd14772">
    <property type="entry name" value="TrHb2_Bs-trHb-like_O"/>
    <property type="match status" value="1"/>
</dbReference>
<dbReference type="InterPro" id="IPR009050">
    <property type="entry name" value="Globin-like_sf"/>
</dbReference>
<evidence type="ECO:0000256" key="4">
    <source>
        <dbReference type="ARBA" id="ARBA00022723"/>
    </source>
</evidence>
<dbReference type="Pfam" id="PF01152">
    <property type="entry name" value="Bac_globin"/>
    <property type="match status" value="1"/>
</dbReference>
<sequence>MKGIGKMNQPGTIFEAIGGHDTISQLVDAFYKRVHVHPALQPIFPDDLTETARKQKQFLTQFFGGPPLYIEEHGHPMLRRRHLPFPITPERKDAWLACMEAALDEVNIPEPYRSAMFDRLTLTAQHMMNTPEDQKGESM</sequence>
<name>A0ABS2N054_9BACI</name>
<keyword evidence="2" id="KW-0813">Transport</keyword>
<evidence type="ECO:0000256" key="1">
    <source>
        <dbReference type="ARBA" id="ARBA00001971"/>
    </source>
</evidence>
<dbReference type="InterPro" id="IPR019795">
    <property type="entry name" value="Globin_bac-like_CS"/>
</dbReference>
<dbReference type="PANTHER" id="PTHR47366:SF1">
    <property type="entry name" value="TWO-ON-TWO HEMOGLOBIN-3"/>
    <property type="match status" value="1"/>
</dbReference>
<evidence type="ECO:0000256" key="3">
    <source>
        <dbReference type="ARBA" id="ARBA00022617"/>
    </source>
</evidence>
<dbReference type="Gene3D" id="1.10.490.10">
    <property type="entry name" value="Globins"/>
    <property type="match status" value="1"/>
</dbReference>
<gene>
    <name evidence="7" type="ORF">JOC48_002039</name>
</gene>
<evidence type="ECO:0000256" key="5">
    <source>
        <dbReference type="ARBA" id="ARBA00023004"/>
    </source>
</evidence>
<organism evidence="7 8">
    <name type="scientific">Aquibacillus albus</name>
    <dbReference type="NCBI Taxonomy" id="1168171"/>
    <lineage>
        <taxon>Bacteria</taxon>
        <taxon>Bacillati</taxon>
        <taxon>Bacillota</taxon>
        <taxon>Bacilli</taxon>
        <taxon>Bacillales</taxon>
        <taxon>Bacillaceae</taxon>
        <taxon>Aquibacillus</taxon>
    </lineage>
</organism>
<evidence type="ECO:0000256" key="2">
    <source>
        <dbReference type="ARBA" id="ARBA00022448"/>
    </source>
</evidence>
<dbReference type="Proteomes" id="UP001296943">
    <property type="component" value="Unassembled WGS sequence"/>
</dbReference>
<dbReference type="PANTHER" id="PTHR47366">
    <property type="entry name" value="TWO-ON-TWO HEMOGLOBIN-3"/>
    <property type="match status" value="1"/>
</dbReference>
<keyword evidence="4" id="KW-0479">Metal-binding</keyword>
<evidence type="ECO:0000313" key="7">
    <source>
        <dbReference type="EMBL" id="MBM7571543.1"/>
    </source>
</evidence>
<proteinExistence type="inferred from homology"/>
<keyword evidence="8" id="KW-1185">Reference proteome</keyword>
<accession>A0ABS2N054</accession>
<dbReference type="InterPro" id="IPR044203">
    <property type="entry name" value="GlbO/GLB3-like"/>
</dbReference>
<keyword evidence="3" id="KW-0349">Heme</keyword>
<dbReference type="InterPro" id="IPR012292">
    <property type="entry name" value="Globin/Proto"/>
</dbReference>
<reference evidence="7 8" key="1">
    <citation type="submission" date="2021-01" db="EMBL/GenBank/DDBJ databases">
        <title>Genomic Encyclopedia of Type Strains, Phase IV (KMG-IV): sequencing the most valuable type-strain genomes for metagenomic binning, comparative biology and taxonomic classification.</title>
        <authorList>
            <person name="Goeker M."/>
        </authorList>
    </citation>
    <scope>NUCLEOTIDE SEQUENCE [LARGE SCALE GENOMIC DNA]</scope>
    <source>
        <strain evidence="7 8">DSM 23711</strain>
    </source>
</reference>
<evidence type="ECO:0000256" key="6">
    <source>
        <dbReference type="ARBA" id="ARBA00034496"/>
    </source>
</evidence>
<dbReference type="PROSITE" id="PS01213">
    <property type="entry name" value="GLOBIN_FAM_2"/>
    <property type="match status" value="1"/>
</dbReference>
<dbReference type="EMBL" id="JAFBDR010000009">
    <property type="protein sequence ID" value="MBM7571543.1"/>
    <property type="molecule type" value="Genomic_DNA"/>
</dbReference>
<protein>
    <submittedName>
        <fullName evidence="7">Hemoglobin</fullName>
    </submittedName>
</protein>